<feature type="domain" description="PDZ" evidence="7">
    <location>
        <begin position="94"/>
        <end position="162"/>
    </location>
</feature>
<gene>
    <name evidence="8" type="ORF">ITQ97_00790</name>
</gene>
<comment type="similarity">
    <text evidence="1 5">Belongs to the peptidase S41A family.</text>
</comment>
<dbReference type="PANTHER" id="PTHR32060">
    <property type="entry name" value="TAIL-SPECIFIC PROTEASE"/>
    <property type="match status" value="1"/>
</dbReference>
<dbReference type="Pfam" id="PF13180">
    <property type="entry name" value="PDZ_2"/>
    <property type="match status" value="1"/>
</dbReference>
<keyword evidence="6" id="KW-0812">Transmembrane</keyword>
<dbReference type="Pfam" id="PF03572">
    <property type="entry name" value="Peptidase_S41"/>
    <property type="match status" value="1"/>
</dbReference>
<reference evidence="8" key="1">
    <citation type="submission" date="2020-11" db="EMBL/GenBank/DDBJ databases">
        <title>Antibiotic susceptibility profiles of Pediococcus pentosaceus from various origins and their implications for the safety assessment of strains with food-technology applications.</title>
        <authorList>
            <person name="Shani N."/>
            <person name="Oberhaensli S."/>
            <person name="Arias E."/>
        </authorList>
    </citation>
    <scope>NUCLEOTIDE SEQUENCE</scope>
    <source>
        <strain evidence="8">FAM 19164</strain>
    </source>
</reference>
<dbReference type="CDD" id="cd07560">
    <property type="entry name" value="Peptidase_S41_CPP"/>
    <property type="match status" value="1"/>
</dbReference>
<sequence>MKKIIEKHPYLTIVFSMILGVLITIVSGLVFFVGILGHTDGEKNDFNRVASVYNQINSDYYKKVDTSKLATGAIDGMLSTLNDPFSDYLTDSDATSLNDSVSGAFGGVGIQVVKKNHQIEVMTTIDGTPAKKAGLKAGDVILEVDGKKLTNQSLSKATTLMRGKVGTKVKVKLQRGNDTFDKVLTRSKIPVETVTAKMLKNKVGYITISTVAEKTSSELKRALKRLDKQGAKSYIIDVRNNPGGLMQEALKMSSMFLKNGKTIMQVKARTGKAEVYKASKKYDGGYKVTKPTTVVINGESASAAEIFAAALHQSANVPLVGSKSYGKGTVQNITQYTDSDELKLTIAKWLTPNGTWIHGKGLKPDYQADYPAMAYITEFDQKKTYSVGESNSDIKNIQIALKGLGYYDDKISKEYTEKVKQAVEAYQEKNQLAVTGKVDAKTMRSIEQNVIKTLAKNDPALEKAQKVMNDEK</sequence>
<dbReference type="InterPro" id="IPR036034">
    <property type="entry name" value="PDZ_sf"/>
</dbReference>
<protein>
    <submittedName>
        <fullName evidence="8">S41 family peptidase</fullName>
    </submittedName>
</protein>
<dbReference type="AlphaFoldDB" id="A0AA40X7B8"/>
<dbReference type="SMART" id="SM00245">
    <property type="entry name" value="TSPc"/>
    <property type="match status" value="1"/>
</dbReference>
<dbReference type="SUPFAM" id="SSF52096">
    <property type="entry name" value="ClpP/crotonase"/>
    <property type="match status" value="1"/>
</dbReference>
<dbReference type="FunFam" id="3.30.750.44:FF:000001">
    <property type="entry name" value="S41 family peptidase"/>
    <property type="match status" value="1"/>
</dbReference>
<keyword evidence="2 5" id="KW-0645">Protease</keyword>
<dbReference type="Gene3D" id="3.90.226.10">
    <property type="entry name" value="2-enoyl-CoA Hydratase, Chain A, domain 1"/>
    <property type="match status" value="1"/>
</dbReference>
<evidence type="ECO:0000259" key="7">
    <source>
        <dbReference type="PROSITE" id="PS50106"/>
    </source>
</evidence>
<dbReference type="CDD" id="cd06782">
    <property type="entry name" value="cpPDZ_CPP-like"/>
    <property type="match status" value="1"/>
</dbReference>
<dbReference type="SUPFAM" id="SSF47090">
    <property type="entry name" value="PGBD-like"/>
    <property type="match status" value="1"/>
</dbReference>
<dbReference type="SMART" id="SM00228">
    <property type="entry name" value="PDZ"/>
    <property type="match status" value="1"/>
</dbReference>
<proteinExistence type="inferred from homology"/>
<evidence type="ECO:0000256" key="1">
    <source>
        <dbReference type="ARBA" id="ARBA00009179"/>
    </source>
</evidence>
<dbReference type="GO" id="GO:0004175">
    <property type="term" value="F:endopeptidase activity"/>
    <property type="evidence" value="ECO:0007669"/>
    <property type="project" value="TreeGrafter"/>
</dbReference>
<dbReference type="NCBIfam" id="TIGR00225">
    <property type="entry name" value="prc"/>
    <property type="match status" value="1"/>
</dbReference>
<dbReference type="GeneID" id="33062992"/>
<keyword evidence="6" id="KW-0472">Membrane</keyword>
<keyword evidence="6" id="KW-1133">Transmembrane helix</keyword>
<dbReference type="InterPro" id="IPR002477">
    <property type="entry name" value="Peptidoglycan-bd-like"/>
</dbReference>
<dbReference type="InterPro" id="IPR036366">
    <property type="entry name" value="PGBDSf"/>
</dbReference>
<dbReference type="Gene3D" id="2.30.42.10">
    <property type="match status" value="1"/>
</dbReference>
<evidence type="ECO:0000256" key="2">
    <source>
        <dbReference type="ARBA" id="ARBA00022670"/>
    </source>
</evidence>
<dbReference type="InterPro" id="IPR005151">
    <property type="entry name" value="Tail-specific_protease"/>
</dbReference>
<evidence type="ECO:0000313" key="9">
    <source>
        <dbReference type="Proteomes" id="UP000743107"/>
    </source>
</evidence>
<keyword evidence="4 5" id="KW-0720">Serine protease</keyword>
<dbReference type="Gene3D" id="3.30.750.44">
    <property type="match status" value="1"/>
</dbReference>
<evidence type="ECO:0000256" key="3">
    <source>
        <dbReference type="ARBA" id="ARBA00022801"/>
    </source>
</evidence>
<dbReference type="InterPro" id="IPR001478">
    <property type="entry name" value="PDZ"/>
</dbReference>
<dbReference type="PANTHER" id="PTHR32060:SF30">
    <property type="entry name" value="CARBOXY-TERMINAL PROCESSING PROTEASE CTPA"/>
    <property type="match status" value="1"/>
</dbReference>
<dbReference type="InterPro" id="IPR036365">
    <property type="entry name" value="PGBD-like_sf"/>
</dbReference>
<evidence type="ECO:0000256" key="5">
    <source>
        <dbReference type="RuleBase" id="RU004404"/>
    </source>
</evidence>
<dbReference type="GO" id="GO:0008236">
    <property type="term" value="F:serine-type peptidase activity"/>
    <property type="evidence" value="ECO:0007669"/>
    <property type="project" value="UniProtKB-KW"/>
</dbReference>
<dbReference type="InterPro" id="IPR055210">
    <property type="entry name" value="CtpA/B_N"/>
</dbReference>
<dbReference type="FunFam" id="2.30.42.10:FF:000063">
    <property type="entry name" value="Peptidase, S41 family"/>
    <property type="match status" value="1"/>
</dbReference>
<dbReference type="RefSeq" id="WP_011673467.1">
    <property type="nucleotide sequence ID" value="NZ_CP028259.1"/>
</dbReference>
<dbReference type="EMBL" id="JADOFV010000001">
    <property type="protein sequence ID" value="MBF7126375.1"/>
    <property type="molecule type" value="Genomic_DNA"/>
</dbReference>
<dbReference type="GO" id="GO:0006508">
    <property type="term" value="P:proteolysis"/>
    <property type="evidence" value="ECO:0007669"/>
    <property type="project" value="UniProtKB-KW"/>
</dbReference>
<dbReference type="Pfam" id="PF22694">
    <property type="entry name" value="CtpB_N-like"/>
    <property type="match status" value="1"/>
</dbReference>
<evidence type="ECO:0000256" key="6">
    <source>
        <dbReference type="SAM" id="Phobius"/>
    </source>
</evidence>
<dbReference type="InterPro" id="IPR004447">
    <property type="entry name" value="Peptidase_S41A"/>
</dbReference>
<dbReference type="InterPro" id="IPR029045">
    <property type="entry name" value="ClpP/crotonase-like_dom_sf"/>
</dbReference>
<dbReference type="SUPFAM" id="SSF50156">
    <property type="entry name" value="PDZ domain-like"/>
    <property type="match status" value="1"/>
</dbReference>
<name>A0AA40X7B8_PEDPE</name>
<dbReference type="OMA" id="TWSIVDE"/>
<dbReference type="PROSITE" id="PS50106">
    <property type="entry name" value="PDZ"/>
    <property type="match status" value="1"/>
</dbReference>
<dbReference type="GO" id="GO:0030288">
    <property type="term" value="C:outer membrane-bounded periplasmic space"/>
    <property type="evidence" value="ECO:0007669"/>
    <property type="project" value="TreeGrafter"/>
</dbReference>
<evidence type="ECO:0000313" key="8">
    <source>
        <dbReference type="EMBL" id="MBF7126375.1"/>
    </source>
</evidence>
<comment type="caution">
    <text evidence="8">The sequence shown here is derived from an EMBL/GenBank/DDBJ whole genome shotgun (WGS) entry which is preliminary data.</text>
</comment>
<feature type="transmembrane region" description="Helical" evidence="6">
    <location>
        <begin position="12"/>
        <end position="37"/>
    </location>
</feature>
<dbReference type="GO" id="GO:0007165">
    <property type="term" value="P:signal transduction"/>
    <property type="evidence" value="ECO:0007669"/>
    <property type="project" value="TreeGrafter"/>
</dbReference>
<keyword evidence="3 5" id="KW-0378">Hydrolase</keyword>
<dbReference type="Gene3D" id="1.10.101.10">
    <property type="entry name" value="PGBD-like superfamily/PGBD"/>
    <property type="match status" value="1"/>
</dbReference>
<accession>A0AA40X7B8</accession>
<evidence type="ECO:0000256" key="4">
    <source>
        <dbReference type="ARBA" id="ARBA00022825"/>
    </source>
</evidence>
<dbReference type="Proteomes" id="UP000743107">
    <property type="component" value="Unassembled WGS sequence"/>
</dbReference>
<organism evidence="8 9">
    <name type="scientific">Pediococcus pentosaceus</name>
    <dbReference type="NCBI Taxonomy" id="1255"/>
    <lineage>
        <taxon>Bacteria</taxon>
        <taxon>Bacillati</taxon>
        <taxon>Bacillota</taxon>
        <taxon>Bacilli</taxon>
        <taxon>Lactobacillales</taxon>
        <taxon>Lactobacillaceae</taxon>
        <taxon>Pediococcus</taxon>
    </lineage>
</organism>
<dbReference type="Pfam" id="PF01471">
    <property type="entry name" value="PG_binding_1"/>
    <property type="match status" value="1"/>
</dbReference>